<proteinExistence type="predicted"/>
<name>A0A2K0UHQ3_TRIHA</name>
<reference evidence="2 3" key="1">
    <citation type="submission" date="2017-02" db="EMBL/GenBank/DDBJ databases">
        <title>Genomes of Trichoderma spp. with biocontrol activity.</title>
        <authorList>
            <person name="Gardiner D."/>
            <person name="Kazan K."/>
            <person name="Vos C."/>
            <person name="Harvey P."/>
        </authorList>
    </citation>
    <scope>NUCLEOTIDE SEQUENCE [LARGE SCALE GENOMIC DNA]</scope>
    <source>
        <strain evidence="2 3">Tr1</strain>
    </source>
</reference>
<feature type="compositionally biased region" description="Basic and acidic residues" evidence="1">
    <location>
        <begin position="104"/>
        <end position="113"/>
    </location>
</feature>
<gene>
    <name evidence="2" type="ORF">THARTR1_02722</name>
</gene>
<sequence>MVEQDPDSYHVVLATYSQINSEEDIAAMRSFDLVLLEDPGRLALFEDGGQCHSCTLKARFKPGLLPRPRPRPLQSHTDESSSTSPSTSSSKSSSTSSASSSLVFDEKNTNILA</sequence>
<comment type="caution">
    <text evidence="2">The sequence shown here is derived from an EMBL/GenBank/DDBJ whole genome shotgun (WGS) entry which is preliminary data.</text>
</comment>
<evidence type="ECO:0000256" key="1">
    <source>
        <dbReference type="SAM" id="MobiDB-lite"/>
    </source>
</evidence>
<feature type="compositionally biased region" description="Low complexity" evidence="1">
    <location>
        <begin position="80"/>
        <end position="101"/>
    </location>
</feature>
<dbReference type="EMBL" id="MTYI01000028">
    <property type="protein sequence ID" value="PNP57276.1"/>
    <property type="molecule type" value="Genomic_DNA"/>
</dbReference>
<protein>
    <submittedName>
        <fullName evidence="2">Uncharacterized protein</fullName>
    </submittedName>
</protein>
<organism evidence="2 3">
    <name type="scientific">Trichoderma harzianum</name>
    <name type="common">Hypocrea lixii</name>
    <dbReference type="NCBI Taxonomy" id="5544"/>
    <lineage>
        <taxon>Eukaryota</taxon>
        <taxon>Fungi</taxon>
        <taxon>Dikarya</taxon>
        <taxon>Ascomycota</taxon>
        <taxon>Pezizomycotina</taxon>
        <taxon>Sordariomycetes</taxon>
        <taxon>Hypocreomycetidae</taxon>
        <taxon>Hypocreales</taxon>
        <taxon>Hypocreaceae</taxon>
        <taxon>Trichoderma</taxon>
    </lineage>
</organism>
<dbReference type="AlphaFoldDB" id="A0A2K0UHQ3"/>
<feature type="region of interest" description="Disordered" evidence="1">
    <location>
        <begin position="62"/>
        <end position="113"/>
    </location>
</feature>
<evidence type="ECO:0000313" key="2">
    <source>
        <dbReference type="EMBL" id="PNP57276.1"/>
    </source>
</evidence>
<dbReference type="Proteomes" id="UP000236290">
    <property type="component" value="Unassembled WGS sequence"/>
</dbReference>
<evidence type="ECO:0000313" key="3">
    <source>
        <dbReference type="Proteomes" id="UP000236290"/>
    </source>
</evidence>
<accession>A0A2K0UHQ3</accession>